<evidence type="ECO:0000256" key="2">
    <source>
        <dbReference type="SAM" id="Coils"/>
    </source>
</evidence>
<dbReference type="PANTHER" id="PTHR25462:SF296">
    <property type="entry name" value="MEIOTIC P26, ISOFORM F"/>
    <property type="match status" value="1"/>
</dbReference>
<sequence length="445" mass="50782">MANLLPKGDIICGPCEYQNLTNVAELWCPNCNEGLCSKCMEYHKVSKASRLHKTITIENFTALPEFVRDIDHVCTIHGSVLELYCSVHEKVCCTDCISTEHSECPGITSLVKVVQGVEESEFYHSVVKHIEEITEFGTKLQNNRYENLARLQQEKYLLFEKVKLKRTELTTHFDRLEKHLKQQIDSTIAQQSEHINEVISRLQKKESALKEYKNQISTIKENATDLQVFWGLKKIESTVANEEANFVCLTEESVMKETSVKMRFTQKFERLINSMKRMGNIEINIKNSDIQFSRTKSQIAKKLLDIQTGIENIKLTFVNKFQLPFDVDINICCCAILLDERVVMANNNASADRGGLHIFSENGEYQFRVVCSSSPFGLAVLNKSDIAVSFYKERSIKLYDLENFNVKHVLLEGHFFFGLSVESDCLVSAVRDVGIYFISCSSGKT</sequence>
<evidence type="ECO:0000259" key="3">
    <source>
        <dbReference type="PROSITE" id="PS50119"/>
    </source>
</evidence>
<dbReference type="Gene3D" id="3.30.160.60">
    <property type="entry name" value="Classic Zinc Finger"/>
    <property type="match status" value="1"/>
</dbReference>
<feature type="coiled-coil region" evidence="2">
    <location>
        <begin position="195"/>
        <end position="252"/>
    </location>
</feature>
<reference evidence="4" key="1">
    <citation type="submission" date="2021-03" db="EMBL/GenBank/DDBJ databases">
        <authorList>
            <person name="Bekaert M."/>
        </authorList>
    </citation>
    <scope>NUCLEOTIDE SEQUENCE</scope>
</reference>
<feature type="domain" description="B box-type" evidence="3">
    <location>
        <begin position="7"/>
        <end position="57"/>
    </location>
</feature>
<dbReference type="InterPro" id="IPR000315">
    <property type="entry name" value="Znf_B-box"/>
</dbReference>
<keyword evidence="1" id="KW-0479">Metal-binding</keyword>
<dbReference type="GO" id="GO:0008270">
    <property type="term" value="F:zinc ion binding"/>
    <property type="evidence" value="ECO:0007669"/>
    <property type="project" value="UniProtKB-KW"/>
</dbReference>
<name>A0A8S3UBJ8_MYTED</name>
<keyword evidence="2" id="KW-0175">Coiled coil</keyword>
<dbReference type="InterPro" id="IPR036322">
    <property type="entry name" value="WD40_repeat_dom_sf"/>
</dbReference>
<dbReference type="InterPro" id="IPR047153">
    <property type="entry name" value="TRIM45/56/19-like"/>
</dbReference>
<dbReference type="EMBL" id="CAJPWZ010002528">
    <property type="protein sequence ID" value="CAG2239611.1"/>
    <property type="molecule type" value="Genomic_DNA"/>
</dbReference>
<evidence type="ECO:0000256" key="1">
    <source>
        <dbReference type="PROSITE-ProRule" id="PRU00024"/>
    </source>
</evidence>
<dbReference type="OrthoDB" id="6057832at2759"/>
<gene>
    <name evidence="4" type="ORF">MEDL_51948</name>
</gene>
<evidence type="ECO:0000313" key="5">
    <source>
        <dbReference type="Proteomes" id="UP000683360"/>
    </source>
</evidence>
<accession>A0A8S3UBJ8</accession>
<dbReference type="PANTHER" id="PTHR25462">
    <property type="entry name" value="BONUS, ISOFORM C-RELATED"/>
    <property type="match status" value="1"/>
</dbReference>
<proteinExistence type="predicted"/>
<dbReference type="SUPFAM" id="SSF57845">
    <property type="entry name" value="B-box zinc-binding domain"/>
    <property type="match status" value="1"/>
</dbReference>
<dbReference type="SUPFAM" id="SSF50978">
    <property type="entry name" value="WD40 repeat-like"/>
    <property type="match status" value="1"/>
</dbReference>
<dbReference type="AlphaFoldDB" id="A0A8S3UBJ8"/>
<keyword evidence="1" id="KW-0863">Zinc-finger</keyword>
<dbReference type="CDD" id="cd19757">
    <property type="entry name" value="Bbox1"/>
    <property type="match status" value="1"/>
</dbReference>
<keyword evidence="1" id="KW-0862">Zinc</keyword>
<comment type="caution">
    <text evidence="4">The sequence shown here is derived from an EMBL/GenBank/DDBJ whole genome shotgun (WGS) entry which is preliminary data.</text>
</comment>
<keyword evidence="5" id="KW-1185">Reference proteome</keyword>
<protein>
    <recommendedName>
        <fullName evidence="3">B box-type domain-containing protein</fullName>
    </recommendedName>
</protein>
<organism evidence="4 5">
    <name type="scientific">Mytilus edulis</name>
    <name type="common">Blue mussel</name>
    <dbReference type="NCBI Taxonomy" id="6550"/>
    <lineage>
        <taxon>Eukaryota</taxon>
        <taxon>Metazoa</taxon>
        <taxon>Spiralia</taxon>
        <taxon>Lophotrochozoa</taxon>
        <taxon>Mollusca</taxon>
        <taxon>Bivalvia</taxon>
        <taxon>Autobranchia</taxon>
        <taxon>Pteriomorphia</taxon>
        <taxon>Mytilida</taxon>
        <taxon>Mytiloidea</taxon>
        <taxon>Mytilidae</taxon>
        <taxon>Mytilinae</taxon>
        <taxon>Mytilus</taxon>
    </lineage>
</organism>
<dbReference type="Proteomes" id="UP000683360">
    <property type="component" value="Unassembled WGS sequence"/>
</dbReference>
<evidence type="ECO:0000313" key="4">
    <source>
        <dbReference type="EMBL" id="CAG2239611.1"/>
    </source>
</evidence>
<dbReference type="GO" id="GO:0061630">
    <property type="term" value="F:ubiquitin protein ligase activity"/>
    <property type="evidence" value="ECO:0007669"/>
    <property type="project" value="TreeGrafter"/>
</dbReference>
<dbReference type="PROSITE" id="PS50119">
    <property type="entry name" value="ZF_BBOX"/>
    <property type="match status" value="1"/>
</dbReference>